<feature type="compositionally biased region" description="Basic residues" evidence="2">
    <location>
        <begin position="336"/>
        <end position="348"/>
    </location>
</feature>
<evidence type="ECO:0000259" key="3">
    <source>
        <dbReference type="PROSITE" id="PS50157"/>
    </source>
</evidence>
<feature type="region of interest" description="Disordered" evidence="2">
    <location>
        <begin position="105"/>
        <end position="154"/>
    </location>
</feature>
<feature type="compositionally biased region" description="Basic and acidic residues" evidence="2">
    <location>
        <begin position="298"/>
        <end position="307"/>
    </location>
</feature>
<dbReference type="PROSITE" id="PS00028">
    <property type="entry name" value="ZINC_FINGER_C2H2_1"/>
    <property type="match status" value="1"/>
</dbReference>
<evidence type="ECO:0000313" key="5">
    <source>
        <dbReference type="Proteomes" id="UP000070544"/>
    </source>
</evidence>
<dbReference type="EMBL" id="KQ965759">
    <property type="protein sequence ID" value="KXS15889.1"/>
    <property type="molecule type" value="Genomic_DNA"/>
</dbReference>
<name>A0A139AGS5_GONPJ</name>
<proteinExistence type="predicted"/>
<evidence type="ECO:0000256" key="2">
    <source>
        <dbReference type="SAM" id="MobiDB-lite"/>
    </source>
</evidence>
<feature type="region of interest" description="Disordered" evidence="2">
    <location>
        <begin position="382"/>
        <end position="431"/>
    </location>
</feature>
<evidence type="ECO:0000256" key="1">
    <source>
        <dbReference type="PROSITE-ProRule" id="PRU00042"/>
    </source>
</evidence>
<dbReference type="SUPFAM" id="SSF118359">
    <property type="entry name" value="Expressed protein At2g23090/F21P24.15"/>
    <property type="match status" value="1"/>
</dbReference>
<sequence>MALPAQHPLTAPNTPMPFFSGEKFLTFDDMCDTGKDDAQLGGMLGCIVLDDLEETPGTDELPDELTMSFDEHMKAQQKVLCSLGKEKRETWEDYVAAREDKAWRYPASTPNNAPSSPPSSMQSSTNPPPSGIKLSLICGPSPTRARPPLHPLTPSIVIPPIPSFPGGYRDTSAYPLTPTSPYPGSEDGNSKPWDSDSDPVTSMSDDDTTQEPPRRARPLLVSRALSVGAPVRRKLSIVGPRKPPHLNGADGGSGVSPSVSRVQRRAQSETRDPYPKMTSLSHSFSHGISHLSTVHRGHSSDVVHDSDSSSDACSEFGEGDDGGSYRGYASSTGGASRRRRSAGVKRSRNSASVGSQHGERSDGRKFWCHRCETSFTRAHDLKRHNKRKHPELFVPSRHSTGSTHSAAPGSPSLPPISPTTALGGKLGGLVL</sequence>
<keyword evidence="1" id="KW-0862">Zinc</keyword>
<dbReference type="OrthoDB" id="10594254at2759"/>
<keyword evidence="1" id="KW-0863">Zinc-finger</keyword>
<dbReference type="GO" id="GO:0008270">
    <property type="term" value="F:zinc ion binding"/>
    <property type="evidence" value="ECO:0007669"/>
    <property type="project" value="UniProtKB-KW"/>
</dbReference>
<reference evidence="4 5" key="1">
    <citation type="journal article" date="2015" name="Genome Biol. Evol.">
        <title>Phylogenomic analyses indicate that early fungi evolved digesting cell walls of algal ancestors of land plants.</title>
        <authorList>
            <person name="Chang Y."/>
            <person name="Wang S."/>
            <person name="Sekimoto S."/>
            <person name="Aerts A.L."/>
            <person name="Choi C."/>
            <person name="Clum A."/>
            <person name="LaButti K.M."/>
            <person name="Lindquist E.A."/>
            <person name="Yee Ngan C."/>
            <person name="Ohm R.A."/>
            <person name="Salamov A.A."/>
            <person name="Grigoriev I.V."/>
            <person name="Spatafora J.W."/>
            <person name="Berbee M.L."/>
        </authorList>
    </citation>
    <scope>NUCLEOTIDE SEQUENCE [LARGE SCALE GENOMIC DNA]</scope>
    <source>
        <strain evidence="4 5">JEL478</strain>
    </source>
</reference>
<keyword evidence="1" id="KW-0479">Metal-binding</keyword>
<accession>A0A139AGS5</accession>
<feature type="domain" description="C2H2-type" evidence="3">
    <location>
        <begin position="366"/>
        <end position="389"/>
    </location>
</feature>
<dbReference type="AlphaFoldDB" id="A0A139AGS5"/>
<organism evidence="4 5">
    <name type="scientific">Gonapodya prolifera (strain JEL478)</name>
    <name type="common">Monoblepharis prolifera</name>
    <dbReference type="NCBI Taxonomy" id="1344416"/>
    <lineage>
        <taxon>Eukaryota</taxon>
        <taxon>Fungi</taxon>
        <taxon>Fungi incertae sedis</taxon>
        <taxon>Chytridiomycota</taxon>
        <taxon>Chytridiomycota incertae sedis</taxon>
        <taxon>Monoblepharidomycetes</taxon>
        <taxon>Monoblepharidales</taxon>
        <taxon>Gonapodyaceae</taxon>
        <taxon>Gonapodya</taxon>
    </lineage>
</organism>
<evidence type="ECO:0000313" key="4">
    <source>
        <dbReference type="EMBL" id="KXS15889.1"/>
    </source>
</evidence>
<dbReference type="PROSITE" id="PS50157">
    <property type="entry name" value="ZINC_FINGER_C2H2_2"/>
    <property type="match status" value="1"/>
</dbReference>
<keyword evidence="5" id="KW-1185">Reference proteome</keyword>
<protein>
    <recommendedName>
        <fullName evidence="3">C2H2-type domain-containing protein</fullName>
    </recommendedName>
</protein>
<feature type="region of interest" description="Disordered" evidence="2">
    <location>
        <begin position="169"/>
        <end position="283"/>
    </location>
</feature>
<feature type="compositionally biased region" description="Low complexity" evidence="2">
    <location>
        <begin position="106"/>
        <end position="125"/>
    </location>
</feature>
<dbReference type="InterPro" id="IPR013087">
    <property type="entry name" value="Znf_C2H2_type"/>
</dbReference>
<dbReference type="Proteomes" id="UP000070544">
    <property type="component" value="Unassembled WGS sequence"/>
</dbReference>
<feature type="compositionally biased region" description="Low complexity" evidence="2">
    <location>
        <begin position="326"/>
        <end position="335"/>
    </location>
</feature>
<feature type="region of interest" description="Disordered" evidence="2">
    <location>
        <begin position="295"/>
        <end position="363"/>
    </location>
</feature>
<gene>
    <name evidence="4" type="ORF">M427DRAFT_155146</name>
</gene>